<proteinExistence type="inferred from homology"/>
<feature type="compositionally biased region" description="Basic and acidic residues" evidence="8">
    <location>
        <begin position="561"/>
        <end position="571"/>
    </location>
</feature>
<dbReference type="Gene3D" id="3.40.50.11540">
    <property type="entry name" value="NADH-ubiquinone oxidoreductase 51kDa subunit"/>
    <property type="match status" value="1"/>
</dbReference>
<dbReference type="PROSITE" id="PS00198">
    <property type="entry name" value="4FE4S_FER_1"/>
    <property type="match status" value="1"/>
</dbReference>
<dbReference type="GO" id="GO:0051539">
    <property type="term" value="F:4 iron, 4 sulfur cluster binding"/>
    <property type="evidence" value="ECO:0007669"/>
    <property type="project" value="UniProtKB-KW"/>
</dbReference>
<keyword evidence="1" id="KW-0813">Transport</keyword>
<evidence type="ECO:0000256" key="5">
    <source>
        <dbReference type="ARBA" id="ARBA00022982"/>
    </source>
</evidence>
<dbReference type="Pfam" id="PF01512">
    <property type="entry name" value="Complex1_51K"/>
    <property type="match status" value="1"/>
</dbReference>
<feature type="compositionally biased region" description="Polar residues" evidence="8">
    <location>
        <begin position="520"/>
        <end position="530"/>
    </location>
</feature>
<organism evidence="10">
    <name type="scientific">hydrothermal vent metagenome</name>
    <dbReference type="NCBI Taxonomy" id="652676"/>
    <lineage>
        <taxon>unclassified sequences</taxon>
        <taxon>metagenomes</taxon>
        <taxon>ecological metagenomes</taxon>
    </lineage>
</organism>
<evidence type="ECO:0000256" key="1">
    <source>
        <dbReference type="ARBA" id="ARBA00022448"/>
    </source>
</evidence>
<evidence type="ECO:0000256" key="3">
    <source>
        <dbReference type="ARBA" id="ARBA00022723"/>
    </source>
</evidence>
<gene>
    <name evidence="10" type="ORF">MNBD_GAMMA03-72</name>
</gene>
<dbReference type="Pfam" id="PF12838">
    <property type="entry name" value="Fer4_7"/>
    <property type="match status" value="1"/>
</dbReference>
<evidence type="ECO:0000256" key="8">
    <source>
        <dbReference type="SAM" id="MobiDB-lite"/>
    </source>
</evidence>
<dbReference type="PROSITE" id="PS51379">
    <property type="entry name" value="4FE4S_FER_2"/>
    <property type="match status" value="2"/>
</dbReference>
<sequence>MSKAPCNPSWFHTISHSILHPLVRASARVIACLYPAAKRWQHRFNGGVYPQYHKSLSLQHPIKETLIPKQLILPIKLSAHQKIDLKVSIGDSVQKNQLLMAASKANKHGVIVPIHAPTSGIITAIENTPLTHPSGLDALSIILEPDGKGQSLENALNINGQPPSEPQALKTILLNAGIVGLGGAGFPTYAKIPATQDQIQTLIINGAECEPFITCDDLLMQTQAAEVVQGAIMVAHALGIPKIVCAIESNKPAAIQAINHAAQHTIVTVQEVETVYPMGGEKQLLQELTGIEIPAKTHAIDSGLLVFNVATCAAIFKAVTQGEPLTQRLVTVTGLGLKTPYNMHALIGTPFSDLAELAHPNPPITYLLIMGGPMMGFKVKTNQVPVIKTTNCILANPPEPEQLTMPCIRCGECMEACPINLLPQQLFWHSQAHEFEKVEKLNVFDCIECGCCSYVCPSHIPLVQYYRHAKSAIKEQHAEQQAIELAKQRHEFRLARIEREKQERETRLKAKKEAVKQRKANASTEANAPESTQPSKKSSATTAATQKATGSSNTSQPSRASAREKAIETAKKQAAAQVGSKNTANKDPNKNPKAAAKKTAAMAAAKRRAKQNKEHTDQEASTVPSSTQAPNSESNLKAPQAPTSAEEKRQKAMEAAKKRIAERKARQSQQETH</sequence>
<feature type="compositionally biased region" description="Low complexity" evidence="8">
    <location>
        <begin position="581"/>
        <end position="604"/>
    </location>
</feature>
<feature type="compositionally biased region" description="Basic and acidic residues" evidence="8">
    <location>
        <begin position="645"/>
        <end position="665"/>
    </location>
</feature>
<keyword evidence="2" id="KW-0004">4Fe-4S</keyword>
<name>A0A3B0W245_9ZZZZ</name>
<feature type="compositionally biased region" description="Basic and acidic residues" evidence="8">
    <location>
        <begin position="502"/>
        <end position="516"/>
    </location>
</feature>
<dbReference type="HAMAP" id="MF_00461">
    <property type="entry name" value="RsxC_RnfC"/>
    <property type="match status" value="1"/>
</dbReference>
<feature type="domain" description="4Fe-4S ferredoxin-type" evidence="9">
    <location>
        <begin position="437"/>
        <end position="466"/>
    </location>
</feature>
<dbReference type="FunFam" id="3.30.70.20:FF:000044">
    <property type="entry name" value="Ion-translocating oxidoreductase complex subunit C"/>
    <property type="match status" value="1"/>
</dbReference>
<keyword evidence="5" id="KW-0249">Electron transport</keyword>
<evidence type="ECO:0000259" key="9">
    <source>
        <dbReference type="PROSITE" id="PS51379"/>
    </source>
</evidence>
<reference evidence="10" key="1">
    <citation type="submission" date="2018-06" db="EMBL/GenBank/DDBJ databases">
        <authorList>
            <person name="Zhirakovskaya E."/>
        </authorList>
    </citation>
    <scope>NUCLEOTIDE SEQUENCE</scope>
</reference>
<keyword evidence="4" id="KW-0677">Repeat</keyword>
<dbReference type="SUPFAM" id="SSF142019">
    <property type="entry name" value="Nqo1 FMN-binding domain-like"/>
    <property type="match status" value="1"/>
</dbReference>
<evidence type="ECO:0000256" key="6">
    <source>
        <dbReference type="ARBA" id="ARBA00023004"/>
    </source>
</evidence>
<dbReference type="InterPro" id="IPR017900">
    <property type="entry name" value="4Fe4S_Fe_S_CS"/>
</dbReference>
<keyword evidence="6" id="KW-0408">Iron</keyword>
<evidence type="ECO:0000313" key="10">
    <source>
        <dbReference type="EMBL" id="VAW45332.1"/>
    </source>
</evidence>
<dbReference type="PANTHER" id="PTHR43034:SF2">
    <property type="entry name" value="ION-TRANSLOCATING OXIDOREDUCTASE COMPLEX SUBUNIT C"/>
    <property type="match status" value="1"/>
</dbReference>
<dbReference type="PANTHER" id="PTHR43034">
    <property type="entry name" value="ION-TRANSLOCATING OXIDOREDUCTASE COMPLEX SUBUNIT C"/>
    <property type="match status" value="1"/>
</dbReference>
<evidence type="ECO:0000256" key="4">
    <source>
        <dbReference type="ARBA" id="ARBA00022737"/>
    </source>
</evidence>
<dbReference type="GO" id="GO:0009055">
    <property type="term" value="F:electron transfer activity"/>
    <property type="evidence" value="ECO:0007669"/>
    <property type="project" value="InterPro"/>
</dbReference>
<dbReference type="NCBIfam" id="NF003454">
    <property type="entry name" value="PRK05035.1"/>
    <property type="match status" value="1"/>
</dbReference>
<dbReference type="InterPro" id="IPR010208">
    <property type="entry name" value="Ion_transpt_RnfC/RsxC"/>
</dbReference>
<dbReference type="InterPro" id="IPR017896">
    <property type="entry name" value="4Fe4S_Fe-S-bd"/>
</dbReference>
<feature type="region of interest" description="Disordered" evidence="8">
    <location>
        <begin position="502"/>
        <end position="673"/>
    </location>
</feature>
<dbReference type="AlphaFoldDB" id="A0A3B0W245"/>
<dbReference type="GO" id="GO:0016020">
    <property type="term" value="C:membrane"/>
    <property type="evidence" value="ECO:0007669"/>
    <property type="project" value="InterPro"/>
</dbReference>
<dbReference type="NCBIfam" id="TIGR01945">
    <property type="entry name" value="rnfC"/>
    <property type="match status" value="1"/>
</dbReference>
<dbReference type="SUPFAM" id="SSF46548">
    <property type="entry name" value="alpha-helical ferredoxin"/>
    <property type="match status" value="1"/>
</dbReference>
<dbReference type="InterPro" id="IPR037225">
    <property type="entry name" value="Nuo51_FMN-bd_sf"/>
</dbReference>
<dbReference type="Gene3D" id="3.30.70.20">
    <property type="match status" value="1"/>
</dbReference>
<dbReference type="Pfam" id="PF13375">
    <property type="entry name" value="RnfC_N"/>
    <property type="match status" value="1"/>
</dbReference>
<keyword evidence="3" id="KW-0479">Metal-binding</keyword>
<protein>
    <submittedName>
        <fullName evidence="10">Electron transport complex protein RnfC</fullName>
    </submittedName>
</protein>
<feature type="compositionally biased region" description="Low complexity" evidence="8">
    <location>
        <begin position="531"/>
        <end position="552"/>
    </location>
</feature>
<evidence type="ECO:0000256" key="7">
    <source>
        <dbReference type="ARBA" id="ARBA00023014"/>
    </source>
</evidence>
<feature type="compositionally biased region" description="Polar residues" evidence="8">
    <location>
        <begin position="619"/>
        <end position="643"/>
    </location>
</feature>
<accession>A0A3B0W245</accession>
<dbReference type="EMBL" id="UOFC01000054">
    <property type="protein sequence ID" value="VAW45332.1"/>
    <property type="molecule type" value="Genomic_DNA"/>
</dbReference>
<dbReference type="InterPro" id="IPR011538">
    <property type="entry name" value="Nuo51_FMN-bd"/>
</dbReference>
<evidence type="ECO:0000256" key="2">
    <source>
        <dbReference type="ARBA" id="ARBA00022485"/>
    </source>
</evidence>
<keyword evidence="7" id="KW-0411">Iron-sulfur</keyword>
<feature type="domain" description="4Fe-4S ferredoxin-type" evidence="9">
    <location>
        <begin position="396"/>
        <end position="427"/>
    </location>
</feature>
<dbReference type="GO" id="GO:0046872">
    <property type="term" value="F:metal ion binding"/>
    <property type="evidence" value="ECO:0007669"/>
    <property type="project" value="UniProtKB-KW"/>
</dbReference>
<dbReference type="InterPro" id="IPR026902">
    <property type="entry name" value="RnfC_N"/>
</dbReference>